<name>A0A2Z3KNY3_LACLL</name>
<dbReference type="EMBL" id="CP028160">
    <property type="protein sequence ID" value="AWN65709.1"/>
    <property type="molecule type" value="Genomic_DNA"/>
</dbReference>
<dbReference type="AlphaFoldDB" id="A0A2Z3KNY3"/>
<accession>A0A2Z3KNY3</accession>
<dbReference type="Proteomes" id="UP000245919">
    <property type="component" value="Chromosome"/>
</dbReference>
<gene>
    <name evidence="1" type="ORF">LL14B4_05760</name>
</gene>
<proteinExistence type="predicted"/>
<evidence type="ECO:0000313" key="1">
    <source>
        <dbReference type="EMBL" id="AWN65709.1"/>
    </source>
</evidence>
<evidence type="ECO:0000313" key="2">
    <source>
        <dbReference type="Proteomes" id="UP000245919"/>
    </source>
</evidence>
<reference evidence="1 2" key="1">
    <citation type="submission" date="2018-03" db="EMBL/GenBank/DDBJ databases">
        <title>Genome sequence of Lactococcus lactis strain 14B4 from almond drupe.</title>
        <authorList>
            <person name="Tran T.D."/>
            <person name="McGarvey J.A."/>
            <person name="Huynh S."/>
            <person name="Parker C.T."/>
        </authorList>
    </citation>
    <scope>NUCLEOTIDE SEQUENCE [LARGE SCALE GENOMIC DNA]</scope>
    <source>
        <strain evidence="1 2">14B4</strain>
    </source>
</reference>
<sequence length="70" mass="8013">MEVKNENRRKITLSNGEHATVVSGYINLYNNALIVELENHDVRVVDRETLTLAKANPHENLGSHKKINKY</sequence>
<protein>
    <submittedName>
        <fullName evidence="1">Bacteriocin</fullName>
    </submittedName>
</protein>
<organism evidence="1 2">
    <name type="scientific">Lactococcus lactis subsp. lactis</name>
    <name type="common">Streptococcus lactis</name>
    <dbReference type="NCBI Taxonomy" id="1360"/>
    <lineage>
        <taxon>Bacteria</taxon>
        <taxon>Bacillati</taxon>
        <taxon>Bacillota</taxon>
        <taxon>Bacilli</taxon>
        <taxon>Lactobacillales</taxon>
        <taxon>Streptococcaceae</taxon>
        <taxon>Lactococcus</taxon>
    </lineage>
</organism>